<evidence type="ECO:0000256" key="1">
    <source>
        <dbReference type="SAM" id="MobiDB-lite"/>
    </source>
</evidence>
<dbReference type="InterPro" id="IPR003892">
    <property type="entry name" value="CUE"/>
</dbReference>
<evidence type="ECO:0000313" key="3">
    <source>
        <dbReference type="EMBL" id="TPX38794.1"/>
    </source>
</evidence>
<dbReference type="AlphaFoldDB" id="A0A507CR53"/>
<organism evidence="4 6">
    <name type="scientific">Synchytrium endobioticum</name>
    <dbReference type="NCBI Taxonomy" id="286115"/>
    <lineage>
        <taxon>Eukaryota</taxon>
        <taxon>Fungi</taxon>
        <taxon>Fungi incertae sedis</taxon>
        <taxon>Chytridiomycota</taxon>
        <taxon>Chytridiomycota incertae sedis</taxon>
        <taxon>Chytridiomycetes</taxon>
        <taxon>Synchytriales</taxon>
        <taxon>Synchytriaceae</taxon>
        <taxon>Synchytrium</taxon>
    </lineage>
</organism>
<dbReference type="GO" id="GO:0043130">
    <property type="term" value="F:ubiquitin binding"/>
    <property type="evidence" value="ECO:0007669"/>
    <property type="project" value="InterPro"/>
</dbReference>
<dbReference type="EMBL" id="QEAM01000310">
    <property type="protein sequence ID" value="TPX41623.1"/>
    <property type="molecule type" value="Genomic_DNA"/>
</dbReference>
<dbReference type="VEuPathDB" id="FungiDB:SeMB42_g06565"/>
<proteinExistence type="predicted"/>
<dbReference type="InterPro" id="IPR052586">
    <property type="entry name" value="ASCC2"/>
</dbReference>
<feature type="domain" description="CUE" evidence="2">
    <location>
        <begin position="495"/>
        <end position="538"/>
    </location>
</feature>
<dbReference type="Gene3D" id="1.10.8.10">
    <property type="entry name" value="DNA helicase RuvA subunit, C-terminal domain"/>
    <property type="match status" value="1"/>
</dbReference>
<feature type="region of interest" description="Disordered" evidence="1">
    <location>
        <begin position="761"/>
        <end position="868"/>
    </location>
</feature>
<dbReference type="SUPFAM" id="SSF46934">
    <property type="entry name" value="UBA-like"/>
    <property type="match status" value="1"/>
</dbReference>
<dbReference type="SMART" id="SM00546">
    <property type="entry name" value="CUE"/>
    <property type="match status" value="1"/>
</dbReference>
<gene>
    <name evidence="4" type="ORF">SeLEV6574_g05993</name>
    <name evidence="3" type="ORF">SeMB42_g06565</name>
</gene>
<evidence type="ECO:0000313" key="4">
    <source>
        <dbReference type="EMBL" id="TPX41623.1"/>
    </source>
</evidence>
<dbReference type="OrthoDB" id="5577209at2759"/>
<dbReference type="EMBL" id="QEAN01000378">
    <property type="protein sequence ID" value="TPX38794.1"/>
    <property type="molecule type" value="Genomic_DNA"/>
</dbReference>
<evidence type="ECO:0000259" key="2">
    <source>
        <dbReference type="PROSITE" id="PS51140"/>
    </source>
</evidence>
<name>A0A507CR53_9FUNG</name>
<dbReference type="Proteomes" id="UP000317494">
    <property type="component" value="Unassembled WGS sequence"/>
</dbReference>
<dbReference type="PANTHER" id="PTHR21494">
    <property type="entry name" value="ACTIVATING SIGNAL COINTEGRATOR 1 COMPLEX SUBUNIT 2 ASC-1 COMPLEX SUBUNIT P100"/>
    <property type="match status" value="1"/>
</dbReference>
<dbReference type="STRING" id="286115.A0A507CR53"/>
<evidence type="ECO:0000313" key="6">
    <source>
        <dbReference type="Proteomes" id="UP000320475"/>
    </source>
</evidence>
<dbReference type="Proteomes" id="UP000320475">
    <property type="component" value="Unassembled WGS sequence"/>
</dbReference>
<dbReference type="PROSITE" id="PS51140">
    <property type="entry name" value="CUE"/>
    <property type="match status" value="1"/>
</dbReference>
<evidence type="ECO:0000313" key="5">
    <source>
        <dbReference type="Proteomes" id="UP000317494"/>
    </source>
</evidence>
<keyword evidence="5" id="KW-1185">Reference proteome</keyword>
<accession>A0A507CR53</accession>
<dbReference type="InterPro" id="IPR041800">
    <property type="entry name" value="ASCC2_CUE"/>
</dbReference>
<sequence length="868" mass="96533">MHPSAAIHIALPPSIPSLPHDGHTLIQELLIFTNSQLASLLASSFVVFWSTVIHQSGKISSFLDSYLAQCSALLKSTNAATNPILGDHELSRLVFLLILRLALVEEEHLLPLHNWSHHDWAESLYQTHILTIPAIIDFAFVYGNVNSRAVSQTIHAIFHSHPSYLREFLQAFQVLNETVKILERKHEKAANSASKCSKSKGKAKAGSEGIFSGASTTSNILEAAEEAQRELDFLIDAVWTSESTTAVGGMTLSTALLGHGHHSEVMTCLLACYNIANLVQTQYDPYKLAAASSGSRTNSNTRSIDTTTDDLALALCMTLSNRVKAFKGLMLRLLYNLLHQAFFQPCKLDTPDSGDSQPLINPSEASEKLCDLIHILLDQSHFDEPVLYLNGAPLLIDLEVDYDLSDRLRILKNVRLNGDDARIDYILASLEQLLTFSGNAETKRLKMLRKAELQQKMNGLAQSGHSRDLCVENTANTAITSAYPEPSSLDEDHVRRNSLMSQVQDLFPDLGEGFIEACLLAFNDDAELVIMKILEDDLPEYLKKLDRQMSRTASLPPVRASLQRTASTEAVVDYSLVDDSCTGPPKVDADSMLSTRRNIFDGDEFDVFRRKDVDHSLISMGKKDKTSDLYTSRDEDFLQAQKERYLLSTVYDDEYDDTYDSQDIKLAGTVELHSVDELESAVVDSTGFKAVSSAVADAGDSSYAKHQSYLVKMWSSHGHPIFDKSARKTNIRNEMKRVTQFTDEQIEGWFRMLQRDPDRMESVLGPKGIEPNPNHQARDEEESEGSSDTGGQEDTSHSHHPNQQRTSSGHGDGARNNHHPSIESTRGRAFKDRHKARYANHDRKQASWKKHRGAFFGGSRGSGTDSEA</sequence>
<dbReference type="InterPro" id="IPR009060">
    <property type="entry name" value="UBA-like_sf"/>
</dbReference>
<comment type="caution">
    <text evidence="4">The sequence shown here is derived from an EMBL/GenBank/DDBJ whole genome shotgun (WGS) entry which is preliminary data.</text>
</comment>
<protein>
    <recommendedName>
        <fullName evidence="2">CUE domain-containing protein</fullName>
    </recommendedName>
</protein>
<dbReference type="PANTHER" id="PTHR21494:SF0">
    <property type="entry name" value="ACTIVATING SIGNAL COINTEGRATOR 1 COMPLEX SUBUNIT 2"/>
    <property type="match status" value="1"/>
</dbReference>
<reference evidence="5 6" key="1">
    <citation type="journal article" date="2019" name="Sci. Rep.">
        <title>Comparative genomics of chytrid fungi reveal insights into the obligate biotrophic and pathogenic lifestyle of Synchytrium endobioticum.</title>
        <authorList>
            <person name="van de Vossenberg B.T.L.H."/>
            <person name="Warris S."/>
            <person name="Nguyen H.D.T."/>
            <person name="van Gent-Pelzer M.P.E."/>
            <person name="Joly D.L."/>
            <person name="van de Geest H.C."/>
            <person name="Bonants P.J.M."/>
            <person name="Smith D.S."/>
            <person name="Levesque C.A."/>
            <person name="van der Lee T.A.J."/>
        </authorList>
    </citation>
    <scope>NUCLEOTIDE SEQUENCE [LARGE SCALE GENOMIC DNA]</scope>
    <source>
        <strain evidence="4 6">LEV6574</strain>
        <strain evidence="3 5">MB42</strain>
    </source>
</reference>
<dbReference type="Pfam" id="PF02845">
    <property type="entry name" value="CUE"/>
    <property type="match status" value="1"/>
</dbReference>
<dbReference type="CDD" id="cd14364">
    <property type="entry name" value="CUE_ASCC2"/>
    <property type="match status" value="1"/>
</dbReference>